<dbReference type="InterPro" id="IPR050278">
    <property type="entry name" value="Serine_Prot_S9B/DPPIV"/>
</dbReference>
<dbReference type="GO" id="GO:0006508">
    <property type="term" value="P:proteolysis"/>
    <property type="evidence" value="ECO:0007669"/>
    <property type="project" value="InterPro"/>
</dbReference>
<evidence type="ECO:0000259" key="2">
    <source>
        <dbReference type="Pfam" id="PF00326"/>
    </source>
</evidence>
<dbReference type="Pfam" id="PF00930">
    <property type="entry name" value="DPPIV_N"/>
    <property type="match status" value="1"/>
</dbReference>
<dbReference type="KEGG" id="pseg:D3H65_16790"/>
<accession>A0A3B7MW10</accession>
<dbReference type="RefSeq" id="WP_119054546.1">
    <property type="nucleotide sequence ID" value="NZ_CP032157.1"/>
</dbReference>
<organism evidence="4 5">
    <name type="scientific">Paraflavitalea soli</name>
    <dbReference type="NCBI Taxonomy" id="2315862"/>
    <lineage>
        <taxon>Bacteria</taxon>
        <taxon>Pseudomonadati</taxon>
        <taxon>Bacteroidota</taxon>
        <taxon>Chitinophagia</taxon>
        <taxon>Chitinophagales</taxon>
        <taxon>Chitinophagaceae</taxon>
        <taxon>Paraflavitalea</taxon>
    </lineage>
</organism>
<dbReference type="GO" id="GO:0008236">
    <property type="term" value="F:serine-type peptidase activity"/>
    <property type="evidence" value="ECO:0007669"/>
    <property type="project" value="InterPro"/>
</dbReference>
<dbReference type="PANTHER" id="PTHR11731:SF118">
    <property type="entry name" value="BLR1971 PROTEIN"/>
    <property type="match status" value="1"/>
</dbReference>
<dbReference type="InterPro" id="IPR029058">
    <property type="entry name" value="AB_hydrolase_fold"/>
</dbReference>
<dbReference type="Gene3D" id="3.40.50.1820">
    <property type="entry name" value="alpha/beta hydrolase"/>
    <property type="match status" value="1"/>
</dbReference>
<proteinExistence type="predicted"/>
<feature type="domain" description="Peptidase S9 prolyl oligopeptidase catalytic" evidence="2">
    <location>
        <begin position="551"/>
        <end position="731"/>
    </location>
</feature>
<dbReference type="PANTHER" id="PTHR11731">
    <property type="entry name" value="PROTEASE FAMILY S9B,C DIPEPTIDYL-PEPTIDASE IV-RELATED"/>
    <property type="match status" value="1"/>
</dbReference>
<dbReference type="Proteomes" id="UP000263900">
    <property type="component" value="Chromosome"/>
</dbReference>
<dbReference type="SUPFAM" id="SSF82171">
    <property type="entry name" value="DPP6 N-terminal domain-like"/>
    <property type="match status" value="1"/>
</dbReference>
<dbReference type="AlphaFoldDB" id="A0A3B7MW10"/>
<sequence>MHKIVPVILMAVTLFNRPLTAQTVTRFQPSHEAMVQRYLRAARIDSATKNAVFKSTVTISWLPGGKTAWYQNLLKDSVQEYIYVDAVKGKKQPLFHRQRLAEGLQQIGITIDSLRPSLSNIDIPVGKPFLYFTVQGQRVQCERNSHVCAKTPMLAPPAGNTPGAFRGRQNNPFPNGSTSPDKQWEAYIEKGNLVVKPAAGGTPIQFTTDGTPEKPYGTIYWSPDSKYLAGYHINTVRDSSVYYILTSLPGTMRGQLRSQSYKQPGDPWTIYTPWLFQLSSKKAVKINTGPVDFLNAPALTWRSGNARYFTYEKMDRGHQRFRVIEVDADNATTRNVVDEKTSTFIYNTRNFTSYLSPTNQLIRTSEKEGWNHIYLVDLVTGKEQPVTRGNWVIRGVDSIDPVKKEVWFRASGMQAGEDPYNIHYYRIGFDGKNLKSLTPAAGNHTLAFSDDKTYFIDTWSQVNIAPRTILARTADAKEIMLLEEADLSLYKRAGVSPPEVFVAKARDGVTDIWGIVSKPSDYDPSKKYPVLENIYAGPHDAFVPKNFVPYSEMQSLAELGFIVVMIDGMGTANRSKAFHDVCWKNLADAGLPDRILWIKALAQKYPYVDAERVGIYGTSAGGQSSTGALLFHPEFYKAAVSACGCHDNRVDKQWWNEQWMGYPVGKHYEEQSNVTNAAKLQGNLLLIVGEADTNVPPESTYRVADALIKAGKNFDLLSIPGMGHSDGGVYGRMRKRDFFVKHLMGVEPPARNAGELPAFAEVGRERWSFQ</sequence>
<feature type="signal peptide" evidence="1">
    <location>
        <begin position="1"/>
        <end position="21"/>
    </location>
</feature>
<gene>
    <name evidence="4" type="ORF">D3H65_16790</name>
</gene>
<dbReference type="InterPro" id="IPR001375">
    <property type="entry name" value="Peptidase_S9_cat"/>
</dbReference>
<evidence type="ECO:0000256" key="1">
    <source>
        <dbReference type="SAM" id="SignalP"/>
    </source>
</evidence>
<feature type="chain" id="PRO_5017682195" evidence="1">
    <location>
        <begin position="22"/>
        <end position="770"/>
    </location>
</feature>
<evidence type="ECO:0000259" key="3">
    <source>
        <dbReference type="Pfam" id="PF00930"/>
    </source>
</evidence>
<feature type="domain" description="Dipeptidylpeptidase IV N-terminal" evidence="3">
    <location>
        <begin position="177"/>
        <end position="465"/>
    </location>
</feature>
<dbReference type="EMBL" id="CP032157">
    <property type="protein sequence ID" value="AXY78674.1"/>
    <property type="molecule type" value="Genomic_DNA"/>
</dbReference>
<dbReference type="SUPFAM" id="SSF53474">
    <property type="entry name" value="alpha/beta-Hydrolases"/>
    <property type="match status" value="1"/>
</dbReference>
<dbReference type="OrthoDB" id="9812921at2"/>
<dbReference type="Gene3D" id="2.140.10.30">
    <property type="entry name" value="Dipeptidylpeptidase IV, N-terminal domain"/>
    <property type="match status" value="1"/>
</dbReference>
<name>A0A3B7MW10_9BACT</name>
<reference evidence="4 5" key="1">
    <citation type="submission" date="2018-09" db="EMBL/GenBank/DDBJ databases">
        <title>Genome sequencing of strain 6GH32-13.</title>
        <authorList>
            <person name="Weon H.-Y."/>
            <person name="Heo J."/>
            <person name="Kwon S.-W."/>
        </authorList>
    </citation>
    <scope>NUCLEOTIDE SEQUENCE [LARGE SCALE GENOMIC DNA]</scope>
    <source>
        <strain evidence="4 5">5GH32-13</strain>
    </source>
</reference>
<keyword evidence="5" id="KW-1185">Reference proteome</keyword>
<protein>
    <submittedName>
        <fullName evidence="4">S9 family peptidase</fullName>
    </submittedName>
</protein>
<evidence type="ECO:0000313" key="5">
    <source>
        <dbReference type="Proteomes" id="UP000263900"/>
    </source>
</evidence>
<dbReference type="Pfam" id="PF00326">
    <property type="entry name" value="Peptidase_S9"/>
    <property type="match status" value="1"/>
</dbReference>
<keyword evidence="1" id="KW-0732">Signal</keyword>
<dbReference type="InterPro" id="IPR002469">
    <property type="entry name" value="Peptidase_S9B_N"/>
</dbReference>
<evidence type="ECO:0000313" key="4">
    <source>
        <dbReference type="EMBL" id="AXY78674.1"/>
    </source>
</evidence>